<reference evidence="1" key="1">
    <citation type="journal article" date="2014" name="Nat. Commun.">
        <title>Multiple recent horizontal transfers of a large genomic region in cheese making fungi.</title>
        <authorList>
            <person name="Cheeseman K."/>
            <person name="Ropars J."/>
            <person name="Renault P."/>
            <person name="Dupont J."/>
            <person name="Gouzy J."/>
            <person name="Branca A."/>
            <person name="Abraham A.L."/>
            <person name="Ceppi M."/>
            <person name="Conseiller E."/>
            <person name="Debuchy R."/>
            <person name="Malagnac F."/>
            <person name="Goarin A."/>
            <person name="Silar P."/>
            <person name="Lacoste S."/>
            <person name="Sallet E."/>
            <person name="Bensimon A."/>
            <person name="Giraud T."/>
            <person name="Brygoo Y."/>
        </authorList>
    </citation>
    <scope>NUCLEOTIDE SEQUENCE [LARGE SCALE GENOMIC DNA]</scope>
    <source>
        <strain evidence="1">FM164</strain>
    </source>
</reference>
<dbReference type="Proteomes" id="UP000030686">
    <property type="component" value="Unassembled WGS sequence"/>
</dbReference>
<dbReference type="EMBL" id="HG792017">
    <property type="protein sequence ID" value="CDM33748.1"/>
    <property type="molecule type" value="Genomic_DNA"/>
</dbReference>
<protein>
    <submittedName>
        <fullName evidence="1">Genomic scaffold, ProqFM164S03</fullName>
    </submittedName>
</protein>
<dbReference type="AlphaFoldDB" id="W6QAR4"/>
<keyword evidence="2" id="KW-1185">Reference proteome</keyword>
<evidence type="ECO:0000313" key="1">
    <source>
        <dbReference type="EMBL" id="CDM33748.1"/>
    </source>
</evidence>
<gene>
    <name evidence="1" type="ORF">PROQFM164_S03g000472</name>
</gene>
<accession>W6QAR4</accession>
<evidence type="ECO:0000313" key="2">
    <source>
        <dbReference type="Proteomes" id="UP000030686"/>
    </source>
</evidence>
<organism evidence="1 2">
    <name type="scientific">Penicillium roqueforti (strain FM164)</name>
    <dbReference type="NCBI Taxonomy" id="1365484"/>
    <lineage>
        <taxon>Eukaryota</taxon>
        <taxon>Fungi</taxon>
        <taxon>Dikarya</taxon>
        <taxon>Ascomycota</taxon>
        <taxon>Pezizomycotina</taxon>
        <taxon>Eurotiomycetes</taxon>
        <taxon>Eurotiomycetidae</taxon>
        <taxon>Eurotiales</taxon>
        <taxon>Aspergillaceae</taxon>
        <taxon>Penicillium</taxon>
    </lineage>
</organism>
<sequence>MQLMRLVESWPDPFPLGPIVERQIGCDREEVCPLVAVYLSVYLLSGSKLHHFSADYQCHTKG</sequence>
<name>W6QAR4_PENRF</name>
<proteinExistence type="predicted"/>